<protein>
    <submittedName>
        <fullName evidence="2">Methylthioribose kinase</fullName>
    </submittedName>
</protein>
<keyword evidence="2" id="KW-0418">Kinase</keyword>
<keyword evidence="3" id="KW-1185">Reference proteome</keyword>
<dbReference type="InterPro" id="IPR055571">
    <property type="entry name" value="DUF7147"/>
</dbReference>
<dbReference type="Proteomes" id="UP000215224">
    <property type="component" value="Chromosome"/>
</dbReference>
<accession>A0A223KRR8</accession>
<dbReference type="STRING" id="1314751.GCA_001591425_03570"/>
<sequence length="129" mass="15307">MIQRFIELGEGYSDLYELLELARYNKERVDQLLLLHTNKNDRNVCSFVVIMKPTSVGDFQALYMTLEGIPSPKEKRTKRFELFEQLASQLNKNIIELEVKPSTYYKEKELYYQYLTGVLRLNHILQPLK</sequence>
<reference evidence="2 3" key="1">
    <citation type="submission" date="2016-12" db="EMBL/GenBank/DDBJ databases">
        <title>The whole genome sequencing and assembly of Bacillus cohnii DSM 6307T strain.</title>
        <authorList>
            <person name="Lee Y.-J."/>
            <person name="Yi H."/>
            <person name="Bahn Y.-S."/>
            <person name="Kim J.F."/>
            <person name="Lee D.-W."/>
        </authorList>
    </citation>
    <scope>NUCLEOTIDE SEQUENCE [LARGE SCALE GENOMIC DNA]</scope>
    <source>
        <strain evidence="2 3">DSM 6307</strain>
    </source>
</reference>
<dbReference type="KEGG" id="bcoh:BC6307_13185"/>
<evidence type="ECO:0000313" key="2">
    <source>
        <dbReference type="EMBL" id="AST92169.1"/>
    </source>
</evidence>
<name>A0A223KRR8_9BACI</name>
<feature type="domain" description="DUF7147" evidence="1">
    <location>
        <begin position="1"/>
        <end position="125"/>
    </location>
</feature>
<evidence type="ECO:0000259" key="1">
    <source>
        <dbReference type="Pfam" id="PF23648"/>
    </source>
</evidence>
<evidence type="ECO:0000313" key="3">
    <source>
        <dbReference type="Proteomes" id="UP000215224"/>
    </source>
</evidence>
<proteinExistence type="predicted"/>
<dbReference type="AlphaFoldDB" id="A0A223KRR8"/>
<keyword evidence="2" id="KW-0808">Transferase</keyword>
<dbReference type="RefSeq" id="WP_066419280.1">
    <property type="nucleotide sequence ID" value="NZ_CP018866.1"/>
</dbReference>
<dbReference type="EMBL" id="CP018866">
    <property type="protein sequence ID" value="AST92169.1"/>
    <property type="molecule type" value="Genomic_DNA"/>
</dbReference>
<dbReference type="Pfam" id="PF23648">
    <property type="entry name" value="DUF7147"/>
    <property type="match status" value="1"/>
</dbReference>
<dbReference type="GO" id="GO:0016301">
    <property type="term" value="F:kinase activity"/>
    <property type="evidence" value="ECO:0007669"/>
    <property type="project" value="UniProtKB-KW"/>
</dbReference>
<gene>
    <name evidence="2" type="ORF">BC6307_13185</name>
</gene>
<organism evidence="2 3">
    <name type="scientific">Sutcliffiella cohnii</name>
    <dbReference type="NCBI Taxonomy" id="33932"/>
    <lineage>
        <taxon>Bacteria</taxon>
        <taxon>Bacillati</taxon>
        <taxon>Bacillota</taxon>
        <taxon>Bacilli</taxon>
        <taxon>Bacillales</taxon>
        <taxon>Bacillaceae</taxon>
        <taxon>Sutcliffiella</taxon>
    </lineage>
</organism>